<accession>A0AAD5ZRS1</accession>
<organism evidence="3 4">
    <name type="scientific">Rhynchospora tenuis</name>
    <dbReference type="NCBI Taxonomy" id="198213"/>
    <lineage>
        <taxon>Eukaryota</taxon>
        <taxon>Viridiplantae</taxon>
        <taxon>Streptophyta</taxon>
        <taxon>Embryophyta</taxon>
        <taxon>Tracheophyta</taxon>
        <taxon>Spermatophyta</taxon>
        <taxon>Magnoliopsida</taxon>
        <taxon>Liliopsida</taxon>
        <taxon>Poales</taxon>
        <taxon>Cyperaceae</taxon>
        <taxon>Cyperoideae</taxon>
        <taxon>Rhynchosporeae</taxon>
        <taxon>Rhynchospora</taxon>
    </lineage>
</organism>
<gene>
    <name evidence="3" type="ORF">LUZ61_006565</name>
</gene>
<feature type="domain" description="DC1" evidence="2">
    <location>
        <begin position="12"/>
        <end position="54"/>
    </location>
</feature>
<sequence>MPKLSSITDHTHHEHTLIKRTDLAPFKCDGCQQFGYNVGYSCSEKCDFQLHPPCTEKFGTYIRLRHFKCNFIHLREPPEKPTICAICDDAINAYVYSCVDEGCTNRLHPSCAALPHVLKVREDGVLLDLKKTINKRCYICRERELGGHRTWSYVVRSNTSIQFHITCMREMMVRYWDRDHLLGAPAQDDGGKSPARTLDKAKSQRFSVVSIFGAMLGIGESEADLNMRSFLDSLAS</sequence>
<evidence type="ECO:0000313" key="3">
    <source>
        <dbReference type="EMBL" id="KAJ3702860.1"/>
    </source>
</evidence>
<dbReference type="AlphaFoldDB" id="A0AAD5ZRS1"/>
<keyword evidence="4" id="KW-1185">Reference proteome</keyword>
<evidence type="ECO:0000259" key="2">
    <source>
        <dbReference type="Pfam" id="PF03107"/>
    </source>
</evidence>
<dbReference type="Proteomes" id="UP001210211">
    <property type="component" value="Unassembled WGS sequence"/>
</dbReference>
<comment type="caution">
    <text evidence="3">The sequence shown here is derived from an EMBL/GenBank/DDBJ whole genome shotgun (WGS) entry which is preliminary data.</text>
</comment>
<evidence type="ECO:0000256" key="1">
    <source>
        <dbReference type="ARBA" id="ARBA00022737"/>
    </source>
</evidence>
<dbReference type="PANTHER" id="PTHR46477:SF3">
    <property type="entry name" value="CYSTEINE_HISTIDINE-RICH C1 DOMAIN FAMILY PROTEIN"/>
    <property type="match status" value="1"/>
</dbReference>
<dbReference type="SUPFAM" id="SSF57889">
    <property type="entry name" value="Cysteine-rich domain"/>
    <property type="match status" value="1"/>
</dbReference>
<evidence type="ECO:0000313" key="4">
    <source>
        <dbReference type="Proteomes" id="UP001210211"/>
    </source>
</evidence>
<dbReference type="EMBL" id="JAMRDG010000001">
    <property type="protein sequence ID" value="KAJ3702860.1"/>
    <property type="molecule type" value="Genomic_DNA"/>
</dbReference>
<dbReference type="Pfam" id="PF03107">
    <property type="entry name" value="C1_2"/>
    <property type="match status" value="1"/>
</dbReference>
<dbReference type="PANTHER" id="PTHR46477">
    <property type="entry name" value="CYSTEINE/HISTIDINE-RICH C1 DOMAIN FAMILY PROTEIN"/>
    <property type="match status" value="1"/>
</dbReference>
<dbReference type="InterPro" id="IPR046349">
    <property type="entry name" value="C1-like_sf"/>
</dbReference>
<protein>
    <recommendedName>
        <fullName evidence="2">DC1 domain-containing protein</fullName>
    </recommendedName>
</protein>
<reference evidence="3 4" key="1">
    <citation type="journal article" date="2022" name="Cell">
        <title>Repeat-based holocentromeres influence genome architecture and karyotype evolution.</title>
        <authorList>
            <person name="Hofstatter P.G."/>
            <person name="Thangavel G."/>
            <person name="Lux T."/>
            <person name="Neumann P."/>
            <person name="Vondrak T."/>
            <person name="Novak P."/>
            <person name="Zhang M."/>
            <person name="Costa L."/>
            <person name="Castellani M."/>
            <person name="Scott A."/>
            <person name="Toegelov H."/>
            <person name="Fuchs J."/>
            <person name="Mata-Sucre Y."/>
            <person name="Dias Y."/>
            <person name="Vanzela A.L.L."/>
            <person name="Huettel B."/>
            <person name="Almeida C.C.S."/>
            <person name="Simkova H."/>
            <person name="Souza G."/>
            <person name="Pedrosa-Harand A."/>
            <person name="Macas J."/>
            <person name="Mayer K.F.X."/>
            <person name="Houben A."/>
            <person name="Marques A."/>
        </authorList>
    </citation>
    <scope>NUCLEOTIDE SEQUENCE [LARGE SCALE GENOMIC DNA]</scope>
    <source>
        <strain evidence="3">RhyTen1mFocal</strain>
    </source>
</reference>
<keyword evidence="1" id="KW-0677">Repeat</keyword>
<proteinExistence type="predicted"/>
<name>A0AAD5ZRS1_9POAL</name>
<dbReference type="InterPro" id="IPR004146">
    <property type="entry name" value="DC1"/>
</dbReference>